<dbReference type="Proteomes" id="UP001548189">
    <property type="component" value="Unassembled WGS sequence"/>
</dbReference>
<evidence type="ECO:0000256" key="1">
    <source>
        <dbReference type="ARBA" id="ARBA00004418"/>
    </source>
</evidence>
<comment type="caution">
    <text evidence="7">The sequence shown here is derived from an EMBL/GenBank/DDBJ whole genome shotgun (WGS) entry which is preliminary data.</text>
</comment>
<keyword evidence="4 5" id="KW-0574">Periplasm</keyword>
<dbReference type="SUPFAM" id="SSF52964">
    <property type="entry name" value="TolB, N-terminal domain"/>
    <property type="match status" value="1"/>
</dbReference>
<dbReference type="HAMAP" id="MF_00671">
    <property type="entry name" value="TolB"/>
    <property type="match status" value="1"/>
</dbReference>
<keyword evidence="5" id="KW-0132">Cell division</keyword>
<evidence type="ECO:0000256" key="4">
    <source>
        <dbReference type="ARBA" id="ARBA00022764"/>
    </source>
</evidence>
<dbReference type="Gene3D" id="2.120.10.30">
    <property type="entry name" value="TolB, C-terminal domain"/>
    <property type="match status" value="1"/>
</dbReference>
<evidence type="ECO:0000313" key="7">
    <source>
        <dbReference type="EMBL" id="MET1255774.1"/>
    </source>
</evidence>
<evidence type="ECO:0000313" key="8">
    <source>
        <dbReference type="Proteomes" id="UP001548189"/>
    </source>
</evidence>
<dbReference type="EMBL" id="JBEVCJ010000013">
    <property type="protein sequence ID" value="MET1255774.1"/>
    <property type="molecule type" value="Genomic_DNA"/>
</dbReference>
<comment type="subunit">
    <text evidence="5">The Tol-Pal system is composed of five core proteins: the inner membrane proteins TolA, TolQ and TolR, the periplasmic protein TolB and the outer membrane protein Pal. They form a network linking the inner and outer membranes and the peptidoglycan layer.</text>
</comment>
<keyword evidence="5" id="KW-0131">Cell cycle</keyword>
<name>A0ABV2BV00_9GAMM</name>
<dbReference type="PANTHER" id="PTHR36842">
    <property type="entry name" value="PROTEIN TOLB HOMOLOG"/>
    <property type="match status" value="1"/>
</dbReference>
<reference evidence="7 8" key="1">
    <citation type="submission" date="2024-06" db="EMBL/GenBank/DDBJ databases">
        <authorList>
            <person name="Li F."/>
        </authorList>
    </citation>
    <scope>NUCLEOTIDE SEQUENCE [LARGE SCALE GENOMIC DNA]</scope>
    <source>
        <strain evidence="7 8">GXAS 311</strain>
    </source>
</reference>
<keyword evidence="3 5" id="KW-0732">Signal</keyword>
<dbReference type="SUPFAM" id="SSF69304">
    <property type="entry name" value="Tricorn protease N-terminal domain"/>
    <property type="match status" value="1"/>
</dbReference>
<dbReference type="InterPro" id="IPR014167">
    <property type="entry name" value="Tol-Pal_TolB"/>
</dbReference>
<dbReference type="NCBIfam" id="TIGR02800">
    <property type="entry name" value="propeller_TolB"/>
    <property type="match status" value="1"/>
</dbReference>
<feature type="domain" description="TolB N-terminal" evidence="6">
    <location>
        <begin position="9"/>
        <end position="112"/>
    </location>
</feature>
<evidence type="ECO:0000256" key="2">
    <source>
        <dbReference type="ARBA" id="ARBA00009820"/>
    </source>
</evidence>
<evidence type="ECO:0000256" key="3">
    <source>
        <dbReference type="ARBA" id="ARBA00022729"/>
    </source>
</evidence>
<gene>
    <name evidence="5 7" type="primary">tolB</name>
    <name evidence="7" type="ORF">ABVT43_11610</name>
</gene>
<dbReference type="PANTHER" id="PTHR36842:SF1">
    <property type="entry name" value="PROTEIN TOLB"/>
    <property type="match status" value="1"/>
</dbReference>
<dbReference type="InterPro" id="IPR007195">
    <property type="entry name" value="TolB_N"/>
</dbReference>
<evidence type="ECO:0000259" key="6">
    <source>
        <dbReference type="Pfam" id="PF04052"/>
    </source>
</evidence>
<comment type="subcellular location">
    <subcellularLocation>
        <location evidence="1 5">Periplasm</location>
    </subcellularLocation>
</comment>
<evidence type="ECO:0000256" key="5">
    <source>
        <dbReference type="HAMAP-Rule" id="MF_00671"/>
    </source>
</evidence>
<dbReference type="InterPro" id="IPR011659">
    <property type="entry name" value="WD40"/>
</dbReference>
<keyword evidence="8" id="KW-1185">Reference proteome</keyword>
<dbReference type="Pfam" id="PF04052">
    <property type="entry name" value="TolB_N"/>
    <property type="match status" value="1"/>
</dbReference>
<sequence length="431" mass="48070">MQTLQAEINIVITSGMDSARPVAVLPFSFKGIADRPTEDIGAIIAADLRRSGRFNPMARHLLLQQVDSAEAVNISLWREKGIEAVVVGRIVEQADGRFDISYALIDVYMQEQELVNGELVKANRQVLDEYRAIVKPNDLRFHAHRIADRIYLKLTGERGAFATRIAYVSVDKTRAKPYSLMVADSDGFAPQIIFQSTQPIMSPAWSPDAKQMAYVSFENGRSQVFIQDIYKANSRKRIAAFEGINDSPSYSPDGRRLAITLSRDGNSEIYVMDLLSQRFSRITNNPNSIETEASWTPDGQSLLFTSDRGRGPQIYRQNLASSRAQRITWEGNYNASASLTPDGKTMVFINRTNGIFHVAVQDTETRAMQTLTETSLDESPSLAPNGSMVIYATVYGNRRVLSVVSTDGRFKARLPSREGEVKAPVWSPFLN</sequence>
<comment type="function">
    <text evidence="5">Part of the Tol-Pal system, which plays a role in outer membrane invagination during cell division and is important for maintaining outer membrane integrity.</text>
</comment>
<comment type="similarity">
    <text evidence="2 5">Belongs to the TolB family.</text>
</comment>
<protein>
    <recommendedName>
        <fullName evidence="5">Tol-Pal system protein TolB</fullName>
    </recommendedName>
</protein>
<dbReference type="Pfam" id="PF07676">
    <property type="entry name" value="PD40"/>
    <property type="match status" value="4"/>
</dbReference>
<accession>A0ABV2BV00</accession>
<dbReference type="InterPro" id="IPR011042">
    <property type="entry name" value="6-blade_b-propeller_TolB-like"/>
</dbReference>
<proteinExistence type="inferred from homology"/>
<organism evidence="7 8">
    <name type="scientific">Aliikangiella maris</name>
    <dbReference type="NCBI Taxonomy" id="3162458"/>
    <lineage>
        <taxon>Bacteria</taxon>
        <taxon>Pseudomonadati</taxon>
        <taxon>Pseudomonadota</taxon>
        <taxon>Gammaproteobacteria</taxon>
        <taxon>Oceanospirillales</taxon>
        <taxon>Pleioneaceae</taxon>
        <taxon>Aliikangiella</taxon>
    </lineage>
</organism>
<dbReference type="Gene3D" id="3.40.50.10070">
    <property type="entry name" value="TolB, N-terminal domain"/>
    <property type="match status" value="1"/>
</dbReference>